<feature type="compositionally biased region" description="Basic and acidic residues" evidence="2">
    <location>
        <begin position="405"/>
        <end position="425"/>
    </location>
</feature>
<feature type="compositionally biased region" description="Low complexity" evidence="2">
    <location>
        <begin position="11"/>
        <end position="43"/>
    </location>
</feature>
<feature type="compositionally biased region" description="Low complexity" evidence="2">
    <location>
        <begin position="328"/>
        <end position="369"/>
    </location>
</feature>
<feature type="compositionally biased region" description="Basic and acidic residues" evidence="2">
    <location>
        <begin position="1974"/>
        <end position="1986"/>
    </location>
</feature>
<keyword evidence="1" id="KW-0175">Coiled coil</keyword>
<feature type="compositionally biased region" description="Low complexity" evidence="2">
    <location>
        <begin position="877"/>
        <end position="890"/>
    </location>
</feature>
<feature type="compositionally biased region" description="Basic and acidic residues" evidence="2">
    <location>
        <begin position="1759"/>
        <end position="1776"/>
    </location>
</feature>
<feature type="compositionally biased region" description="Polar residues" evidence="2">
    <location>
        <begin position="1108"/>
        <end position="1126"/>
    </location>
</feature>
<feature type="compositionally biased region" description="Polar residues" evidence="2">
    <location>
        <begin position="1959"/>
        <end position="1970"/>
    </location>
</feature>
<proteinExistence type="predicted"/>
<feature type="region of interest" description="Disordered" evidence="2">
    <location>
        <begin position="1069"/>
        <end position="1145"/>
    </location>
</feature>
<dbReference type="EMBL" id="AVOT02003206">
    <property type="protein sequence ID" value="MBW0472807.1"/>
    <property type="molecule type" value="Genomic_DNA"/>
</dbReference>
<feature type="region of interest" description="Disordered" evidence="2">
    <location>
        <begin position="147"/>
        <end position="180"/>
    </location>
</feature>
<evidence type="ECO:0000313" key="4">
    <source>
        <dbReference type="EMBL" id="MBW0472807.1"/>
    </source>
</evidence>
<feature type="region of interest" description="Disordered" evidence="2">
    <location>
        <begin position="55"/>
        <end position="91"/>
    </location>
</feature>
<feature type="region of interest" description="Disordered" evidence="2">
    <location>
        <begin position="327"/>
        <end position="444"/>
    </location>
</feature>
<organism evidence="4 5">
    <name type="scientific">Austropuccinia psidii MF-1</name>
    <dbReference type="NCBI Taxonomy" id="1389203"/>
    <lineage>
        <taxon>Eukaryota</taxon>
        <taxon>Fungi</taxon>
        <taxon>Dikarya</taxon>
        <taxon>Basidiomycota</taxon>
        <taxon>Pucciniomycotina</taxon>
        <taxon>Pucciniomycetes</taxon>
        <taxon>Pucciniales</taxon>
        <taxon>Sphaerophragmiaceae</taxon>
        <taxon>Austropuccinia</taxon>
    </lineage>
</organism>
<feature type="region of interest" description="Disordered" evidence="2">
    <location>
        <begin position="1759"/>
        <end position="1785"/>
    </location>
</feature>
<name>A0A9Q3BWL2_9BASI</name>
<feature type="compositionally biased region" description="Polar residues" evidence="2">
    <location>
        <begin position="724"/>
        <end position="736"/>
    </location>
</feature>
<reference evidence="4" key="1">
    <citation type="submission" date="2021-03" db="EMBL/GenBank/DDBJ databases">
        <title>Draft genome sequence of rust myrtle Austropuccinia psidii MF-1, a brazilian biotype.</title>
        <authorList>
            <person name="Quecine M.C."/>
            <person name="Pachon D.M.R."/>
            <person name="Bonatelli M.L."/>
            <person name="Correr F.H."/>
            <person name="Franceschini L.M."/>
            <person name="Leite T.F."/>
            <person name="Margarido G.R.A."/>
            <person name="Almeida C.A."/>
            <person name="Ferrarezi J.A."/>
            <person name="Labate C.A."/>
        </authorList>
    </citation>
    <scope>NUCLEOTIDE SEQUENCE</scope>
    <source>
        <strain evidence="4">MF-1</strain>
    </source>
</reference>
<feature type="compositionally biased region" description="Polar residues" evidence="2">
    <location>
        <begin position="1069"/>
        <end position="1086"/>
    </location>
</feature>
<feature type="region of interest" description="Disordered" evidence="2">
    <location>
        <begin position="807"/>
        <end position="933"/>
    </location>
</feature>
<comment type="caution">
    <text evidence="4">The sequence shown here is derived from an EMBL/GenBank/DDBJ whole genome shotgun (WGS) entry which is preliminary data.</text>
</comment>
<feature type="region of interest" description="Disordered" evidence="2">
    <location>
        <begin position="1570"/>
        <end position="1590"/>
    </location>
</feature>
<protein>
    <recommendedName>
        <fullName evidence="3">PH domain-containing protein</fullName>
    </recommendedName>
</protein>
<feature type="compositionally biased region" description="Polar residues" evidence="2">
    <location>
        <begin position="68"/>
        <end position="91"/>
    </location>
</feature>
<feature type="compositionally biased region" description="Polar residues" evidence="2">
    <location>
        <begin position="214"/>
        <end position="228"/>
    </location>
</feature>
<evidence type="ECO:0000256" key="1">
    <source>
        <dbReference type="SAM" id="Coils"/>
    </source>
</evidence>
<feature type="region of interest" description="Disordered" evidence="2">
    <location>
        <begin position="1231"/>
        <end position="1275"/>
    </location>
</feature>
<evidence type="ECO:0000259" key="3">
    <source>
        <dbReference type="PROSITE" id="PS50003"/>
    </source>
</evidence>
<dbReference type="SUPFAM" id="SSF50729">
    <property type="entry name" value="PH domain-like"/>
    <property type="match status" value="1"/>
</dbReference>
<feature type="region of interest" description="Disordered" evidence="2">
    <location>
        <begin position="241"/>
        <end position="268"/>
    </location>
</feature>
<sequence>MSIHQDHQIIKRSSSNRSINSSTDQSSSTSLNQTSSHSSLPTSSYLINSNHSITSSTNLTSPPKDLISSPNHFDQSNYSPIIPNQTDHSNLNQFNPSIHSFPSPSINQIIKSNSFNQKNLKFKMNPSFKLSSGEDKIEELLETLGYGSSSKSLSKSSLSKNDSIKSIKNSTPSIPPQNLQIDSRNPIIMLDNQGREFSIHEHSLSPVTERTELDTSSNLSINQNQKPSSIHKLIPIQSTQPLSFSPKSKLHHHNRSLSPTFTRSSSNNSLNLKQTFNQIQSNLQIPQSGSSNDLLSPPNSHPKSSRPSLHRIPKRTTQLIQLFEGAGSSSTPTFTLPPSNSSGSNQNSKSTFKLKSSSPSQLPSRSNLPYSSNLNLKSIQTSSSTSPKLQPIDKSNSLKLPDLSQLEKDRIRLRNERRQRTELAKKGLIKSNPPTSPIQSDKSSLFKINSPMSDKPLKHRLSISSSITSNLTEPQILHSGSIWYRNPQVKQWKETHGILTAEALYLLNQNGQIDHSSPNQSIELVLRGCTSVESVRSKRSFGPDFNEPHLHMLRIAWAEFDQKTNSRIEHEEFLGCSRATQRADWVGALWQAAHDLGGFIDQPDIPLVGKPITSTQNQPQTQLINHQPLLATSIPSVPSFHPSSPTLNPVSLVDRSMSIVIAQNSQSNPTSNPSTFFPNLSHLPLSQPISTSHSSALSSNSNSDISLPTTNLISELDRDLNNPQQIVGQSSTQPSPTRHLYHSDQQNNNLTSSLIDINDLDFSSNNHSSLHPNPNQKPIESNSSPELDIFAMLDRMSVKGSIHKNTAQFYDPPSVINQSQSNPSQDIYNPQPVNLPQNADLRAMEDNLDNPPRTSSRLSSHTIRPPSVPEVRQNTLDSSNLSSIPSINLDPQNPIKLSIESSQTCPTSTKTQNHQNPSTLAPTQSQSPLKGRGAWSDIERISNQTDNLLTGPAPTRAVQRDLRRILKTIERNDSRRAEASESLGHYLDSIHHQLQNVAAKLRGHEHEREPNHPVTEGDEPTIADKVDYMLSLCNVLLESQHKVSSAVEKNLLAHGVSISRRSAANTRSLTSDFNNSRQSSHLSFSSGMPGPAPLTPLPEASLDEVQKALSTHPDSSQHILTNSTEPEQLHQVTDDVRPPPPPTSEDLPPVAVQEAGLGRIENLLVALLSRMDDVAQRQQESSTLNENKHVPELGIKSSRALSIRSDAPSSMPDLDADVALWKARAKGVGLDENHTSQDNHANPCTAPSSTPTISTPLNSVYAPTEPEISPGSSDQVNYQAIPDYNLAYEAEDEVARRIADERARAARKLEGLSTPFGYRQSVGQNTYPQTFNSNIHERGGVELASAIPPNQDPAIDSHRRSTQNMMLSRNPIGEHSYWSSTTPSAGDQPSASMPLPFKEQMIKSPPPRQVTPSIRSSNSRPASTIASRQTTVKAPSMVSPPPPVSAPPVLVQQQLLPEELRGVFEEVLKNHSSEQVPILDEMVTILRNQDQVNQASILNQAEVSRYLGQLNVHLEGVLQKKNGEIEQIGDNVARLEKQLSSLLEQSEKISSTLPLLQNIVKSTVPPVITQSIPPPEQVPPTNDQPCESGENLETGIQLETGDCDQAGQVDVSVPVAEEEEVNPVTEAAEPSTSGMTKKPSAAFRIGGPRARQISFGKGLKGPRVPAGLATVGKLWGGPTPAADRAARWGTGGGSLKRTPTKMSHLTTNGVNVEGALAGVNTEEPAGQEALKPMNDGDLDDKTGTIALGVSHILKFLRENSEKEEARRQKKEVEKAAMPKPAIPNEMEERRLKIEELQLRREATLAEDKAKNMEAMMQAMKQQAAEHDKLLKKMSEELQSKKSKDANDEEIERQKRYDEAMEGVQRVLTTIESGVLTHLEDFKSQMFHEMKQTFEKVGELREQKQQIQSDLADLMSFMSKVRGGGPDPRWQYPSPIGSVHNGGSGGVGSIDGSVAGGQYHNLNPIPQNYPSPQIDHQHHPILEREGTEIESGILNKSGFGPRPPPPASVLSGRR</sequence>
<feature type="compositionally biased region" description="Polar residues" evidence="2">
    <location>
        <begin position="899"/>
        <end position="928"/>
    </location>
</feature>
<dbReference type="OrthoDB" id="2507336at2759"/>
<feature type="compositionally biased region" description="Polar residues" evidence="2">
    <location>
        <begin position="852"/>
        <end position="862"/>
    </location>
</feature>
<feature type="compositionally biased region" description="Low complexity" evidence="2">
    <location>
        <begin position="148"/>
        <end position="170"/>
    </location>
</feature>
<dbReference type="InterPro" id="IPR001849">
    <property type="entry name" value="PH_domain"/>
</dbReference>
<dbReference type="Proteomes" id="UP000765509">
    <property type="component" value="Unassembled WGS sequence"/>
</dbReference>
<feature type="region of interest" description="Disordered" evidence="2">
    <location>
        <begin position="206"/>
        <end position="229"/>
    </location>
</feature>
<feature type="region of interest" description="Disordered" evidence="2">
    <location>
        <begin position="724"/>
        <end position="744"/>
    </location>
</feature>
<dbReference type="PROSITE" id="PS50003">
    <property type="entry name" value="PH_DOMAIN"/>
    <property type="match status" value="1"/>
</dbReference>
<feature type="region of interest" description="Disordered" evidence="2">
    <location>
        <begin position="1403"/>
        <end position="1443"/>
    </location>
</feature>
<feature type="compositionally biased region" description="Polar residues" evidence="2">
    <location>
        <begin position="256"/>
        <end position="268"/>
    </location>
</feature>
<gene>
    <name evidence="4" type="ORF">O181_012522</name>
</gene>
<feature type="region of interest" description="Disordered" evidence="2">
    <location>
        <begin position="1958"/>
        <end position="2013"/>
    </location>
</feature>
<keyword evidence="5" id="KW-1185">Reference proteome</keyword>
<evidence type="ECO:0000256" key="2">
    <source>
        <dbReference type="SAM" id="MobiDB-lite"/>
    </source>
</evidence>
<accession>A0A9Q3BWL2</accession>
<feature type="domain" description="PH" evidence="3">
    <location>
        <begin position="475"/>
        <end position="594"/>
    </location>
</feature>
<feature type="region of interest" description="Disordered" evidence="2">
    <location>
        <begin position="1"/>
        <end position="43"/>
    </location>
</feature>
<feature type="region of interest" description="Disordered" evidence="2">
    <location>
        <begin position="1618"/>
        <end position="1642"/>
    </location>
</feature>
<feature type="compositionally biased region" description="Polar residues" evidence="2">
    <location>
        <begin position="370"/>
        <end position="398"/>
    </location>
</feature>
<feature type="region of interest" description="Disordered" evidence="2">
    <location>
        <begin position="284"/>
        <end position="313"/>
    </location>
</feature>
<feature type="region of interest" description="Disordered" evidence="2">
    <location>
        <begin position="1680"/>
        <end position="1702"/>
    </location>
</feature>
<feature type="compositionally biased region" description="Polar residues" evidence="2">
    <location>
        <begin position="1410"/>
        <end position="1433"/>
    </location>
</feature>
<feature type="compositionally biased region" description="Low complexity" evidence="2">
    <location>
        <begin position="1243"/>
        <end position="1259"/>
    </location>
</feature>
<feature type="compositionally biased region" description="Polar residues" evidence="2">
    <location>
        <begin position="284"/>
        <end position="307"/>
    </location>
</feature>
<feature type="compositionally biased region" description="Polar residues" evidence="2">
    <location>
        <begin position="815"/>
        <end position="837"/>
    </location>
</feature>
<evidence type="ECO:0000313" key="5">
    <source>
        <dbReference type="Proteomes" id="UP000765509"/>
    </source>
</evidence>
<feature type="coiled-coil region" evidence="1">
    <location>
        <begin position="1518"/>
        <end position="1552"/>
    </location>
</feature>